<dbReference type="PIRSF" id="PIRSF003097">
    <property type="entry name" value="FtsX"/>
    <property type="match status" value="1"/>
</dbReference>
<feature type="transmembrane region" description="Helical" evidence="11">
    <location>
        <begin position="220"/>
        <end position="241"/>
    </location>
</feature>
<dbReference type="EMBL" id="LGIA01000173">
    <property type="protein sequence ID" value="KOH43982.1"/>
    <property type="molecule type" value="Genomic_DNA"/>
</dbReference>
<dbReference type="GO" id="GO:0051301">
    <property type="term" value="P:cell division"/>
    <property type="evidence" value="ECO:0007669"/>
    <property type="project" value="UniProtKB-KW"/>
</dbReference>
<dbReference type="STRING" id="1409788.NC99_31980"/>
<evidence type="ECO:0000259" key="12">
    <source>
        <dbReference type="Pfam" id="PF02687"/>
    </source>
</evidence>
<evidence type="ECO:0000313" key="15">
    <source>
        <dbReference type="Proteomes" id="UP000036958"/>
    </source>
</evidence>
<evidence type="ECO:0000313" key="14">
    <source>
        <dbReference type="EMBL" id="KOH43982.1"/>
    </source>
</evidence>
<keyword evidence="15" id="KW-1185">Reference proteome</keyword>
<keyword evidence="4 10" id="KW-1003">Cell membrane</keyword>
<dbReference type="PATRIC" id="fig|1409788.3.peg.3282"/>
<evidence type="ECO:0000259" key="13">
    <source>
        <dbReference type="Pfam" id="PF18075"/>
    </source>
</evidence>
<keyword evidence="5 10" id="KW-0132">Cell division</keyword>
<evidence type="ECO:0000256" key="6">
    <source>
        <dbReference type="ARBA" id="ARBA00022692"/>
    </source>
</evidence>
<evidence type="ECO:0000256" key="10">
    <source>
        <dbReference type="PIRNR" id="PIRNR003097"/>
    </source>
</evidence>
<organism evidence="14 15">
    <name type="scientific">Sunxiuqinia dokdonensis</name>
    <dbReference type="NCBI Taxonomy" id="1409788"/>
    <lineage>
        <taxon>Bacteria</taxon>
        <taxon>Pseudomonadati</taxon>
        <taxon>Bacteroidota</taxon>
        <taxon>Bacteroidia</taxon>
        <taxon>Marinilabiliales</taxon>
        <taxon>Prolixibacteraceae</taxon>
        <taxon>Sunxiuqinia</taxon>
    </lineage>
</organism>
<dbReference type="Proteomes" id="UP000036958">
    <property type="component" value="Unassembled WGS sequence"/>
</dbReference>
<dbReference type="Gene3D" id="3.30.70.3040">
    <property type="match status" value="1"/>
</dbReference>
<dbReference type="Pfam" id="PF02687">
    <property type="entry name" value="FtsX"/>
    <property type="match status" value="1"/>
</dbReference>
<dbReference type="InterPro" id="IPR040690">
    <property type="entry name" value="FtsX_ECD"/>
</dbReference>
<dbReference type="RefSeq" id="WP_053185146.1">
    <property type="nucleotide sequence ID" value="NZ_LGIA01000173.1"/>
</dbReference>
<evidence type="ECO:0000256" key="7">
    <source>
        <dbReference type="ARBA" id="ARBA00022989"/>
    </source>
</evidence>
<dbReference type="PANTHER" id="PTHR47755">
    <property type="entry name" value="CELL DIVISION PROTEIN FTSX"/>
    <property type="match status" value="1"/>
</dbReference>
<evidence type="ECO:0000256" key="9">
    <source>
        <dbReference type="ARBA" id="ARBA00023306"/>
    </source>
</evidence>
<dbReference type="PANTHER" id="PTHR47755:SF1">
    <property type="entry name" value="CELL DIVISION PROTEIN FTSX"/>
    <property type="match status" value="1"/>
</dbReference>
<evidence type="ECO:0000256" key="2">
    <source>
        <dbReference type="ARBA" id="ARBA00007379"/>
    </source>
</evidence>
<evidence type="ECO:0000256" key="4">
    <source>
        <dbReference type="ARBA" id="ARBA00022475"/>
    </source>
</evidence>
<feature type="transmembrane region" description="Helical" evidence="11">
    <location>
        <begin position="253"/>
        <end position="278"/>
    </location>
</feature>
<dbReference type="Pfam" id="PF18075">
    <property type="entry name" value="FtsX_ECD"/>
    <property type="match status" value="1"/>
</dbReference>
<keyword evidence="6 11" id="KW-0812">Transmembrane</keyword>
<dbReference type="InterPro" id="IPR004513">
    <property type="entry name" value="FtsX"/>
</dbReference>
<reference evidence="15" key="1">
    <citation type="submission" date="2015-07" db="EMBL/GenBank/DDBJ databases">
        <title>Genome sequencing of Sunxiuqinia dokdonensis strain SK.</title>
        <authorList>
            <person name="Ahn S."/>
            <person name="Kim B.-C."/>
        </authorList>
    </citation>
    <scope>NUCLEOTIDE SEQUENCE [LARGE SCALE GENOMIC DNA]</scope>
    <source>
        <strain evidence="15">SK</strain>
    </source>
</reference>
<dbReference type="AlphaFoldDB" id="A0A0L8V6Z5"/>
<feature type="transmembrane region" description="Helical" evidence="11">
    <location>
        <begin position="164"/>
        <end position="183"/>
    </location>
</feature>
<evidence type="ECO:0000256" key="1">
    <source>
        <dbReference type="ARBA" id="ARBA00004651"/>
    </source>
</evidence>
<evidence type="ECO:0000256" key="8">
    <source>
        <dbReference type="ARBA" id="ARBA00023136"/>
    </source>
</evidence>
<keyword evidence="7 11" id="KW-1133">Transmembrane helix</keyword>
<accession>A0A0L8V6Z5</accession>
<comment type="subcellular location">
    <subcellularLocation>
        <location evidence="1">Cell membrane</location>
        <topology evidence="1">Multi-pass membrane protein</topology>
    </subcellularLocation>
</comment>
<dbReference type="InterPro" id="IPR003838">
    <property type="entry name" value="ABC3_permease_C"/>
</dbReference>
<dbReference type="GO" id="GO:0005886">
    <property type="term" value="C:plasma membrane"/>
    <property type="evidence" value="ECO:0007669"/>
    <property type="project" value="UniProtKB-SubCell"/>
</dbReference>
<keyword evidence="9 10" id="KW-0131">Cell cycle</keyword>
<sequence length="294" mass="33984">MKRKKRPARLKRRLIKSYLTSTISITLVLFLVGMMSLLILNAGRLSDYVREHVGFTLVLNDDVREVEILRLQKILSATDYVKDSKYVNKEEAAEQLTKELGEDFVGFLGFNPLFSSLDIKLHAEYMQQDSLAILENNFLAYPQVNEVYYQRDLVRIINENVKRISLFLMVFSVLLLFIFSTLINNTIRIAIYSQRFIIHTMKLVGATRSFIRRPFIVKNIGYGILGALLANLSILGLIYSYRQDFEGVLDPQQVGTIGLVFGIVLVFGILISWLSTYFSVNKYLRIRYDELFYT</sequence>
<feature type="domain" description="FtsX extracellular" evidence="13">
    <location>
        <begin position="55"/>
        <end position="147"/>
    </location>
</feature>
<proteinExistence type="inferred from homology"/>
<protein>
    <recommendedName>
        <fullName evidence="3 10">Cell division protein FtsX</fullName>
    </recommendedName>
</protein>
<evidence type="ECO:0000256" key="11">
    <source>
        <dbReference type="SAM" id="Phobius"/>
    </source>
</evidence>
<comment type="similarity">
    <text evidence="2 10">Belongs to the ABC-4 integral membrane protein family. FtsX subfamily.</text>
</comment>
<dbReference type="OrthoDB" id="9813411at2"/>
<comment type="caution">
    <text evidence="14">The sequence shown here is derived from an EMBL/GenBank/DDBJ whole genome shotgun (WGS) entry which is preliminary data.</text>
</comment>
<feature type="domain" description="ABC3 transporter permease C-terminal" evidence="12">
    <location>
        <begin position="169"/>
        <end position="282"/>
    </location>
</feature>
<name>A0A0L8V6Z5_9BACT</name>
<evidence type="ECO:0000256" key="5">
    <source>
        <dbReference type="ARBA" id="ARBA00022618"/>
    </source>
</evidence>
<keyword evidence="8 10" id="KW-0472">Membrane</keyword>
<gene>
    <name evidence="14" type="ORF">NC99_31980</name>
</gene>
<feature type="transmembrane region" description="Helical" evidence="11">
    <location>
        <begin position="21"/>
        <end position="40"/>
    </location>
</feature>
<evidence type="ECO:0000256" key="3">
    <source>
        <dbReference type="ARBA" id="ARBA00021907"/>
    </source>
</evidence>